<organism evidence="1 2">
    <name type="scientific">Platanthera guangdongensis</name>
    <dbReference type="NCBI Taxonomy" id="2320717"/>
    <lineage>
        <taxon>Eukaryota</taxon>
        <taxon>Viridiplantae</taxon>
        <taxon>Streptophyta</taxon>
        <taxon>Embryophyta</taxon>
        <taxon>Tracheophyta</taxon>
        <taxon>Spermatophyta</taxon>
        <taxon>Magnoliopsida</taxon>
        <taxon>Liliopsida</taxon>
        <taxon>Asparagales</taxon>
        <taxon>Orchidaceae</taxon>
        <taxon>Orchidoideae</taxon>
        <taxon>Orchideae</taxon>
        <taxon>Orchidinae</taxon>
        <taxon>Platanthera</taxon>
    </lineage>
</organism>
<evidence type="ECO:0000313" key="2">
    <source>
        <dbReference type="Proteomes" id="UP001412067"/>
    </source>
</evidence>
<keyword evidence="2" id="KW-1185">Reference proteome</keyword>
<sequence>MSQQMLPLIGDGYTVFASDLSGSSNAYGPESTEKELHNYLLTSPVERFHVKSATGDQTSWKSLARHLLYWARVAQSHFCLPLHCPVSCRSTSSSPLAIRLNSGDWKHVKDQNFSGFVRKALDSCLDYDSLSFPIPGSTIEEEELTFCLKETLVGIFPRSCESSVLRLLAGAQSRHAIFHENIVVKTFYEAEKAHEGQNEKLRNLVGEALELGLRSCHWGWRAWSSERAPWRSWELGEGRSRGTRSPELGTLAGRAGDLGGARKIGWRSGAPWPTELAGAKWLMERLKLIGEEKSREI</sequence>
<gene>
    <name evidence="1" type="ORF">KSP40_PGU017953</name>
</gene>
<protein>
    <submittedName>
        <fullName evidence="1">Uncharacterized protein</fullName>
    </submittedName>
</protein>
<dbReference type="Proteomes" id="UP001412067">
    <property type="component" value="Unassembled WGS sequence"/>
</dbReference>
<proteinExistence type="predicted"/>
<comment type="caution">
    <text evidence="1">The sequence shown here is derived from an EMBL/GenBank/DDBJ whole genome shotgun (WGS) entry which is preliminary data.</text>
</comment>
<evidence type="ECO:0000313" key="1">
    <source>
        <dbReference type="EMBL" id="KAK8938283.1"/>
    </source>
</evidence>
<dbReference type="EMBL" id="JBBWWR010000021">
    <property type="protein sequence ID" value="KAK8938283.1"/>
    <property type="molecule type" value="Genomic_DNA"/>
</dbReference>
<reference evidence="1 2" key="1">
    <citation type="journal article" date="2022" name="Nat. Plants">
        <title>Genomes of leafy and leafless Platanthera orchids illuminate the evolution of mycoheterotrophy.</title>
        <authorList>
            <person name="Li M.H."/>
            <person name="Liu K.W."/>
            <person name="Li Z."/>
            <person name="Lu H.C."/>
            <person name="Ye Q.L."/>
            <person name="Zhang D."/>
            <person name="Wang J.Y."/>
            <person name="Li Y.F."/>
            <person name="Zhong Z.M."/>
            <person name="Liu X."/>
            <person name="Yu X."/>
            <person name="Liu D.K."/>
            <person name="Tu X.D."/>
            <person name="Liu B."/>
            <person name="Hao Y."/>
            <person name="Liao X.Y."/>
            <person name="Jiang Y.T."/>
            <person name="Sun W.H."/>
            <person name="Chen J."/>
            <person name="Chen Y.Q."/>
            <person name="Ai Y."/>
            <person name="Zhai J.W."/>
            <person name="Wu S.S."/>
            <person name="Zhou Z."/>
            <person name="Hsiao Y.Y."/>
            <person name="Wu W.L."/>
            <person name="Chen Y.Y."/>
            <person name="Lin Y.F."/>
            <person name="Hsu J.L."/>
            <person name="Li C.Y."/>
            <person name="Wang Z.W."/>
            <person name="Zhao X."/>
            <person name="Zhong W.Y."/>
            <person name="Ma X.K."/>
            <person name="Ma L."/>
            <person name="Huang J."/>
            <person name="Chen G.Z."/>
            <person name="Huang M.Z."/>
            <person name="Huang L."/>
            <person name="Peng D.H."/>
            <person name="Luo Y.B."/>
            <person name="Zou S.Q."/>
            <person name="Chen S.P."/>
            <person name="Lan S."/>
            <person name="Tsai W.C."/>
            <person name="Van de Peer Y."/>
            <person name="Liu Z.J."/>
        </authorList>
    </citation>
    <scope>NUCLEOTIDE SEQUENCE [LARGE SCALE GENOMIC DNA]</scope>
    <source>
        <strain evidence="1">Lor288</strain>
    </source>
</reference>
<accession>A0ABR2LEH3</accession>
<name>A0ABR2LEH3_9ASPA</name>